<evidence type="ECO:0000313" key="2">
    <source>
        <dbReference type="Proteomes" id="UP001281147"/>
    </source>
</evidence>
<protein>
    <submittedName>
        <fullName evidence="1">Uncharacterized protein</fullName>
    </submittedName>
</protein>
<comment type="caution">
    <text evidence="1">The sequence shown here is derived from an EMBL/GenBank/DDBJ whole genome shotgun (WGS) entry which is preliminary data.</text>
</comment>
<keyword evidence="2" id="KW-1185">Reference proteome</keyword>
<gene>
    <name evidence="1" type="ORF">LTR37_003937</name>
</gene>
<accession>A0ACC3NNJ1</accession>
<organism evidence="1 2">
    <name type="scientific">Vermiconidia calcicola</name>
    <dbReference type="NCBI Taxonomy" id="1690605"/>
    <lineage>
        <taxon>Eukaryota</taxon>
        <taxon>Fungi</taxon>
        <taxon>Dikarya</taxon>
        <taxon>Ascomycota</taxon>
        <taxon>Pezizomycotina</taxon>
        <taxon>Dothideomycetes</taxon>
        <taxon>Dothideomycetidae</taxon>
        <taxon>Mycosphaerellales</taxon>
        <taxon>Extremaceae</taxon>
        <taxon>Vermiconidia</taxon>
    </lineage>
</organism>
<dbReference type="EMBL" id="JAUTXU010000023">
    <property type="protein sequence ID" value="KAK3720114.1"/>
    <property type="molecule type" value="Genomic_DNA"/>
</dbReference>
<proteinExistence type="predicted"/>
<dbReference type="Proteomes" id="UP001281147">
    <property type="component" value="Unassembled WGS sequence"/>
</dbReference>
<name>A0ACC3NNJ1_9PEZI</name>
<reference evidence="1" key="1">
    <citation type="submission" date="2023-07" db="EMBL/GenBank/DDBJ databases">
        <title>Black Yeasts Isolated from many extreme environments.</title>
        <authorList>
            <person name="Coleine C."/>
            <person name="Stajich J.E."/>
            <person name="Selbmann L."/>
        </authorList>
    </citation>
    <scope>NUCLEOTIDE SEQUENCE</scope>
    <source>
        <strain evidence="1">CCFEE 5714</strain>
    </source>
</reference>
<sequence>MTVTPSILVKLPTELIELIIDFVASPRALAALKQTCSTFDRLTEARSYESVLIANSKGNAFFHAMHRKPERRKRVHELAVDYDLLESKEGPNCSACSACVQASEFAELSRLEALKVRLGFWDRDKDDADSHPVQWEHDQAQLSRLFGKAGLAVPLCMRTWQSLTVWWEGILDFHELGGEGPHLVLEANIFLVASLQELTIRGCQFHQDDGSALINTPYRGHTALQRLHLEHSYIQDLALTRFLRMPRALTHLTLYHDESFSAFETGWSMTSPTARYYMSALRLQKHSLQVLRMNHEFTWSMTEGAFDFTDFPSLELLEHGRTSNEIDFTVRGGVETKILEREDLVQSCIPRAECEWWASVTMTALADNNYEL</sequence>
<evidence type="ECO:0000313" key="1">
    <source>
        <dbReference type="EMBL" id="KAK3720114.1"/>
    </source>
</evidence>